<protein>
    <recommendedName>
        <fullName evidence="3">Hydrolase_4 domain-containing protein</fullName>
    </recommendedName>
</protein>
<dbReference type="EMBL" id="CAJFDH010000006">
    <property type="protein sequence ID" value="CAD5227438.1"/>
    <property type="molecule type" value="Genomic_DNA"/>
</dbReference>
<dbReference type="OrthoDB" id="6431331at2759"/>
<organism evidence="1 2">
    <name type="scientific">Bursaphelenchus okinawaensis</name>
    <dbReference type="NCBI Taxonomy" id="465554"/>
    <lineage>
        <taxon>Eukaryota</taxon>
        <taxon>Metazoa</taxon>
        <taxon>Ecdysozoa</taxon>
        <taxon>Nematoda</taxon>
        <taxon>Chromadorea</taxon>
        <taxon>Rhabditida</taxon>
        <taxon>Tylenchina</taxon>
        <taxon>Tylenchomorpha</taxon>
        <taxon>Aphelenchoidea</taxon>
        <taxon>Aphelenchoididae</taxon>
        <taxon>Bursaphelenchus</taxon>
    </lineage>
</organism>
<dbReference type="EMBL" id="CAJFCW020000006">
    <property type="protein sequence ID" value="CAG9123224.1"/>
    <property type="molecule type" value="Genomic_DNA"/>
</dbReference>
<name>A0A811LDE5_9BILA</name>
<evidence type="ECO:0000313" key="2">
    <source>
        <dbReference type="Proteomes" id="UP000614601"/>
    </source>
</evidence>
<dbReference type="SUPFAM" id="SSF53474">
    <property type="entry name" value="alpha/beta-Hydrolases"/>
    <property type="match status" value="1"/>
</dbReference>
<evidence type="ECO:0008006" key="3">
    <source>
        <dbReference type="Google" id="ProtNLM"/>
    </source>
</evidence>
<comment type="caution">
    <text evidence="1">The sequence shown here is derived from an EMBL/GenBank/DDBJ whole genome shotgun (WGS) entry which is preliminary data.</text>
</comment>
<dbReference type="InterPro" id="IPR029058">
    <property type="entry name" value="AB_hydrolase_fold"/>
</dbReference>
<dbReference type="AlphaFoldDB" id="A0A811LDE5"/>
<dbReference type="Proteomes" id="UP000783686">
    <property type="component" value="Unassembled WGS sequence"/>
</dbReference>
<reference evidence="1" key="1">
    <citation type="submission" date="2020-09" db="EMBL/GenBank/DDBJ databases">
        <authorList>
            <person name="Kikuchi T."/>
        </authorList>
    </citation>
    <scope>NUCLEOTIDE SEQUENCE</scope>
    <source>
        <strain evidence="1">SH1</strain>
    </source>
</reference>
<accession>A0A811LDE5</accession>
<dbReference type="InterPro" id="IPR010463">
    <property type="entry name" value="DUF1057"/>
</dbReference>
<sequence>MISKYVNGKAEPNLYQQEVQINTKTGKIAKVNLVFQDTKPEGSQVGNLVAVHGAPGTHKDFKYLNPILEEAGVRLIGVNWPGMGYSTYDENLNDDNDERVQLVKHLVEELKLGKNTVFMGHSRGSENALKMAALFKNDCAGCVLVNPVCLRPHRGIRPYSLVCLLGWMWKNLMFARLILNPFLHWLYNNVLGLRTSTGHSCGVSLHLMNHVDFGGQLQYIEAINDSNLKVLNCYSGKDFLVQRSLSRELGSKFKNSEDLV</sequence>
<gene>
    <name evidence="1" type="ORF">BOKJ2_LOCUS12173</name>
</gene>
<evidence type="ECO:0000313" key="1">
    <source>
        <dbReference type="EMBL" id="CAD5227438.1"/>
    </source>
</evidence>
<dbReference type="Proteomes" id="UP000614601">
    <property type="component" value="Unassembled WGS sequence"/>
</dbReference>
<dbReference type="Pfam" id="PF06342">
    <property type="entry name" value="DUF1057"/>
    <property type="match status" value="1"/>
</dbReference>
<proteinExistence type="predicted"/>
<dbReference type="Gene3D" id="3.40.50.1820">
    <property type="entry name" value="alpha/beta hydrolase"/>
    <property type="match status" value="1"/>
</dbReference>
<dbReference type="PANTHER" id="PTHR47533">
    <property type="entry name" value="PROTEIN CBG21859"/>
    <property type="match status" value="1"/>
</dbReference>
<dbReference type="PANTHER" id="PTHR47533:SF4">
    <property type="entry name" value="AB HYDROLASE-1 DOMAIN-CONTAINING PROTEIN"/>
    <property type="match status" value="1"/>
</dbReference>
<keyword evidence="2" id="KW-1185">Reference proteome</keyword>